<organism evidence="2 3">
    <name type="scientific">Pristionchus entomophagus</name>
    <dbReference type="NCBI Taxonomy" id="358040"/>
    <lineage>
        <taxon>Eukaryota</taxon>
        <taxon>Metazoa</taxon>
        <taxon>Ecdysozoa</taxon>
        <taxon>Nematoda</taxon>
        <taxon>Chromadorea</taxon>
        <taxon>Rhabditida</taxon>
        <taxon>Rhabditina</taxon>
        <taxon>Diplogasteromorpha</taxon>
        <taxon>Diplogasteroidea</taxon>
        <taxon>Neodiplogasteridae</taxon>
        <taxon>Pristionchus</taxon>
    </lineage>
</organism>
<dbReference type="Pfam" id="PF00651">
    <property type="entry name" value="BTB"/>
    <property type="match status" value="1"/>
</dbReference>
<dbReference type="SUPFAM" id="SSF54695">
    <property type="entry name" value="POZ domain"/>
    <property type="match status" value="1"/>
</dbReference>
<feature type="non-terminal residue" evidence="2">
    <location>
        <position position="1"/>
    </location>
</feature>
<dbReference type="Proteomes" id="UP001432027">
    <property type="component" value="Unassembled WGS sequence"/>
</dbReference>
<accession>A0AAV5UB66</accession>
<proteinExistence type="predicted"/>
<dbReference type="PANTHER" id="PTHR47022">
    <property type="entry name" value="BTB AND MATH DOMAIN-CONTAINING PROTEIN 36-RELATED"/>
    <property type="match status" value="1"/>
</dbReference>
<dbReference type="AlphaFoldDB" id="A0AAV5UB66"/>
<keyword evidence="3" id="KW-1185">Reference proteome</keyword>
<evidence type="ECO:0000313" key="3">
    <source>
        <dbReference type="Proteomes" id="UP001432027"/>
    </source>
</evidence>
<dbReference type="PANTHER" id="PTHR47022:SF1">
    <property type="entry name" value="BTB AND MATH DOMAIN-CONTAINING PROTEIN 36-RELATED"/>
    <property type="match status" value="1"/>
</dbReference>
<reference evidence="2" key="1">
    <citation type="submission" date="2023-10" db="EMBL/GenBank/DDBJ databases">
        <title>Genome assembly of Pristionchus species.</title>
        <authorList>
            <person name="Yoshida K."/>
            <person name="Sommer R.J."/>
        </authorList>
    </citation>
    <scope>NUCLEOTIDE SEQUENCE</scope>
    <source>
        <strain evidence="2">RS0144</strain>
    </source>
</reference>
<gene>
    <name evidence="2" type="ORF">PENTCL1PPCAC_26107</name>
</gene>
<dbReference type="InterPro" id="IPR000210">
    <property type="entry name" value="BTB/POZ_dom"/>
</dbReference>
<dbReference type="Gene3D" id="3.30.710.10">
    <property type="entry name" value="Potassium Channel Kv1.1, Chain A"/>
    <property type="match status" value="1"/>
</dbReference>
<comment type="caution">
    <text evidence="2">The sequence shown here is derived from an EMBL/GenBank/DDBJ whole genome shotgun (WGS) entry which is preliminary data.</text>
</comment>
<name>A0AAV5UB66_9BILA</name>
<evidence type="ECO:0000313" key="2">
    <source>
        <dbReference type="EMBL" id="GMT03933.1"/>
    </source>
</evidence>
<dbReference type="EMBL" id="BTSX01000006">
    <property type="protein sequence ID" value="GMT03933.1"/>
    <property type="molecule type" value="Genomic_DNA"/>
</dbReference>
<dbReference type="PROSITE" id="PS50097">
    <property type="entry name" value="BTB"/>
    <property type="match status" value="1"/>
</dbReference>
<dbReference type="InterPro" id="IPR011333">
    <property type="entry name" value="SKP1/BTB/POZ_sf"/>
</dbReference>
<sequence length="89" mass="10366">FGIHFFQSSYKRKIRFINNDKVILEYRIHIISSESNDPLDLSKFSSPIETSNVTLLIGEKKLHVSKEYLAIHSPFFLAMFSGNFLPRMD</sequence>
<protein>
    <recommendedName>
        <fullName evidence="1">BTB domain-containing protein</fullName>
    </recommendedName>
</protein>
<evidence type="ECO:0000259" key="1">
    <source>
        <dbReference type="PROSITE" id="PS50097"/>
    </source>
</evidence>
<feature type="domain" description="BTB" evidence="1">
    <location>
        <begin position="51"/>
        <end position="89"/>
    </location>
</feature>